<keyword evidence="13" id="KW-1185">Reference proteome</keyword>
<keyword evidence="5" id="KW-0812">Transmembrane</keyword>
<dbReference type="InterPro" id="IPR001675">
    <property type="entry name" value="Glyco_trans_29"/>
</dbReference>
<sequence>MCLPRLFTGDHDKSLAESHSYGKDFASHIDLIPEVPEENFASVDISVDNPQKSALFTSEKLADTRNFTGQNNAELDSLRTSPPFLSGQPPTEKASPKANKRAEEHRNFVSYMNLRYHADDHSFRKKACNGRGKIEGSGGTCWCNRMFSGPQCEKGEEFTYNEQLPPRNLPAGYSGDIIMSKAGLKAGPHEIQIFLPDKDPALRTVGKAKGPLLDLVPEKDPIGSKQFKTCAVVGNSGLLLNAKHGSEIDQADMVIRFNGAPTKGIENHVGSKTTLRLVNSKPYGERGTPFGARLQPYGDGYTIYSRLQPYGDGVPFLRTLAALCPMVTGYMFTHACNPMVNGYTVYARLQPYGARALSTHACNPMVTGYPFYARLQPYGDGVHCLRTLAALW</sequence>
<feature type="region of interest" description="Disordered" evidence="11">
    <location>
        <begin position="72"/>
        <end position="101"/>
    </location>
</feature>
<reference evidence="12 13" key="1">
    <citation type="journal article" date="2015" name="Genome Biol. Evol.">
        <title>Comparative Genomics of a Bacterivorous Green Alga Reveals Evolutionary Causalities and Consequences of Phago-Mixotrophic Mode of Nutrition.</title>
        <authorList>
            <person name="Burns J.A."/>
            <person name="Paasch A."/>
            <person name="Narechania A."/>
            <person name="Kim E."/>
        </authorList>
    </citation>
    <scope>NUCLEOTIDE SEQUENCE [LARGE SCALE GENOMIC DNA]</scope>
    <source>
        <strain evidence="12 13">PLY_AMNH</strain>
    </source>
</reference>
<evidence type="ECO:0000256" key="8">
    <source>
        <dbReference type="ARBA" id="ARBA00023034"/>
    </source>
</evidence>
<dbReference type="InterPro" id="IPR050943">
    <property type="entry name" value="Glycosyltr_29_Sialyltrsf"/>
</dbReference>
<evidence type="ECO:0000256" key="3">
    <source>
        <dbReference type="ARBA" id="ARBA00022676"/>
    </source>
</evidence>
<keyword evidence="10" id="KW-0325">Glycoprotein</keyword>
<comment type="subcellular location">
    <subcellularLocation>
        <location evidence="1">Golgi apparatus membrane</location>
        <topology evidence="1">Single-pass type II membrane protein</topology>
    </subcellularLocation>
</comment>
<dbReference type="Pfam" id="PF00777">
    <property type="entry name" value="Glyco_transf_29"/>
    <property type="match status" value="1"/>
</dbReference>
<protein>
    <recommendedName>
        <fullName evidence="14">EGF-like domain-containing protein</fullName>
    </recommendedName>
</protein>
<keyword evidence="6" id="KW-0735">Signal-anchor</keyword>
<keyword evidence="4" id="KW-0808">Transferase</keyword>
<keyword evidence="8" id="KW-0333">Golgi apparatus</keyword>
<dbReference type="Proteomes" id="UP001190700">
    <property type="component" value="Unassembled WGS sequence"/>
</dbReference>
<accession>A0AAE0G8R9</accession>
<evidence type="ECO:0008006" key="14">
    <source>
        <dbReference type="Google" id="ProtNLM"/>
    </source>
</evidence>
<gene>
    <name evidence="12" type="ORF">CYMTET_18283</name>
</gene>
<keyword evidence="9" id="KW-0472">Membrane</keyword>
<evidence type="ECO:0000313" key="12">
    <source>
        <dbReference type="EMBL" id="KAK3273492.1"/>
    </source>
</evidence>
<evidence type="ECO:0000256" key="9">
    <source>
        <dbReference type="ARBA" id="ARBA00023136"/>
    </source>
</evidence>
<keyword evidence="7" id="KW-1133">Transmembrane helix</keyword>
<dbReference type="GO" id="GO:0008373">
    <property type="term" value="F:sialyltransferase activity"/>
    <property type="evidence" value="ECO:0007669"/>
    <property type="project" value="InterPro"/>
</dbReference>
<evidence type="ECO:0000256" key="10">
    <source>
        <dbReference type="ARBA" id="ARBA00023180"/>
    </source>
</evidence>
<comment type="similarity">
    <text evidence="2">Belongs to the glycosyltransferase 29 family.</text>
</comment>
<evidence type="ECO:0000256" key="11">
    <source>
        <dbReference type="SAM" id="MobiDB-lite"/>
    </source>
</evidence>
<evidence type="ECO:0000256" key="7">
    <source>
        <dbReference type="ARBA" id="ARBA00022989"/>
    </source>
</evidence>
<evidence type="ECO:0000256" key="2">
    <source>
        <dbReference type="ARBA" id="ARBA00006003"/>
    </source>
</evidence>
<dbReference type="PANTHER" id="PTHR11987">
    <property type="entry name" value="ALPHA-2,8-SIALYLTRANSFERASE"/>
    <property type="match status" value="1"/>
</dbReference>
<proteinExistence type="inferred from homology"/>
<comment type="caution">
    <text evidence="12">The sequence shown here is derived from an EMBL/GenBank/DDBJ whole genome shotgun (WGS) entry which is preliminary data.</text>
</comment>
<evidence type="ECO:0000256" key="5">
    <source>
        <dbReference type="ARBA" id="ARBA00022692"/>
    </source>
</evidence>
<dbReference type="Gene3D" id="3.90.1480.20">
    <property type="entry name" value="Glycosyl transferase family 29"/>
    <property type="match status" value="1"/>
</dbReference>
<name>A0AAE0G8R9_9CHLO</name>
<dbReference type="EMBL" id="LGRX02008447">
    <property type="protein sequence ID" value="KAK3273492.1"/>
    <property type="molecule type" value="Genomic_DNA"/>
</dbReference>
<organism evidence="12 13">
    <name type="scientific">Cymbomonas tetramitiformis</name>
    <dbReference type="NCBI Taxonomy" id="36881"/>
    <lineage>
        <taxon>Eukaryota</taxon>
        <taxon>Viridiplantae</taxon>
        <taxon>Chlorophyta</taxon>
        <taxon>Pyramimonadophyceae</taxon>
        <taxon>Pyramimonadales</taxon>
        <taxon>Pyramimonadaceae</taxon>
        <taxon>Cymbomonas</taxon>
    </lineage>
</organism>
<evidence type="ECO:0000256" key="1">
    <source>
        <dbReference type="ARBA" id="ARBA00004323"/>
    </source>
</evidence>
<evidence type="ECO:0000313" key="13">
    <source>
        <dbReference type="Proteomes" id="UP001190700"/>
    </source>
</evidence>
<dbReference type="PANTHER" id="PTHR11987:SF36">
    <property type="entry name" value="SIA-ALPHA-2,3-GAL-BETA-1,4-GLCNAC-R:ALPHA 2,8-SIALYLTRANSFERASE"/>
    <property type="match status" value="1"/>
</dbReference>
<dbReference type="AlphaFoldDB" id="A0AAE0G8R9"/>
<evidence type="ECO:0000256" key="4">
    <source>
        <dbReference type="ARBA" id="ARBA00022679"/>
    </source>
</evidence>
<dbReference type="InterPro" id="IPR038578">
    <property type="entry name" value="GT29-like_sf"/>
</dbReference>
<evidence type="ECO:0000256" key="6">
    <source>
        <dbReference type="ARBA" id="ARBA00022968"/>
    </source>
</evidence>
<dbReference type="GO" id="GO:0000139">
    <property type="term" value="C:Golgi membrane"/>
    <property type="evidence" value="ECO:0007669"/>
    <property type="project" value="UniProtKB-SubCell"/>
</dbReference>
<keyword evidence="3" id="KW-0328">Glycosyltransferase</keyword>